<dbReference type="PANTHER" id="PTHR11328">
    <property type="entry name" value="MAJOR FACILITATOR SUPERFAMILY DOMAIN-CONTAINING PROTEIN"/>
    <property type="match status" value="1"/>
</dbReference>
<evidence type="ECO:0000256" key="1">
    <source>
        <dbReference type="ARBA" id="ARBA00004141"/>
    </source>
</evidence>
<evidence type="ECO:0000313" key="5">
    <source>
        <dbReference type="Proteomes" id="UP000008672"/>
    </source>
</evidence>
<feature type="transmembrane region" description="Helical" evidence="3">
    <location>
        <begin position="75"/>
        <end position="95"/>
    </location>
</feature>
<dbReference type="EMBL" id="AFYH01139367">
    <property type="status" value="NOT_ANNOTATED_CDS"/>
    <property type="molecule type" value="Genomic_DNA"/>
</dbReference>
<dbReference type="PANTHER" id="PTHR11328:SF31">
    <property type="entry name" value="SODIUM-DEPENDENT LYSOPHOSPHATIDYLCHOLINE SYMPORTER 1 ISOFORM X1-RELATED"/>
    <property type="match status" value="1"/>
</dbReference>
<dbReference type="OMA" id="FKDIGFW"/>
<feature type="transmembrane region" description="Helical" evidence="3">
    <location>
        <begin position="7"/>
        <end position="29"/>
    </location>
</feature>
<dbReference type="GO" id="GO:0005886">
    <property type="term" value="C:plasma membrane"/>
    <property type="evidence" value="ECO:0007669"/>
    <property type="project" value="TreeGrafter"/>
</dbReference>
<feature type="transmembrane region" description="Helical" evidence="3">
    <location>
        <begin position="41"/>
        <end position="63"/>
    </location>
</feature>
<dbReference type="Proteomes" id="UP000008672">
    <property type="component" value="Unassembled WGS sequence"/>
</dbReference>
<feature type="transmembrane region" description="Helical" evidence="3">
    <location>
        <begin position="295"/>
        <end position="314"/>
    </location>
</feature>
<dbReference type="HOGENOM" id="CLU_027408_6_2_1"/>
<keyword evidence="3" id="KW-1133">Transmembrane helix</keyword>
<protein>
    <submittedName>
        <fullName evidence="4">Major facilitator superfamily domain containing 2a-like 1</fullName>
    </submittedName>
</protein>
<dbReference type="InterPro" id="IPR039672">
    <property type="entry name" value="MFS_2"/>
</dbReference>
<comment type="subcellular location">
    <subcellularLocation>
        <location evidence="1">Membrane</location>
        <topology evidence="1">Multi-pass membrane protein</topology>
    </subcellularLocation>
</comment>
<dbReference type="InterPro" id="IPR036259">
    <property type="entry name" value="MFS_trans_sf"/>
</dbReference>
<keyword evidence="3" id="KW-0812">Transmembrane</keyword>
<dbReference type="GO" id="GO:0015293">
    <property type="term" value="F:symporter activity"/>
    <property type="evidence" value="ECO:0007669"/>
    <property type="project" value="InterPro"/>
</dbReference>
<dbReference type="Ensembl" id="ENSLACT00000012852.1">
    <property type="protein sequence ID" value="ENSLACP00000012758.1"/>
    <property type="gene ID" value="ENSLACG00000011237.1"/>
</dbReference>
<dbReference type="InParanoid" id="H3ASY7"/>
<dbReference type="SUPFAM" id="SSF103473">
    <property type="entry name" value="MFS general substrate transporter"/>
    <property type="match status" value="1"/>
</dbReference>
<comment type="similarity">
    <text evidence="2">Belongs to the major facilitator superfamily.</text>
</comment>
<dbReference type="STRING" id="7897.ENSLACP00000012758"/>
<dbReference type="eggNOG" id="KOG4830">
    <property type="taxonomic scope" value="Eukaryota"/>
</dbReference>
<evidence type="ECO:0000256" key="2">
    <source>
        <dbReference type="ARBA" id="ARBA00008335"/>
    </source>
</evidence>
<accession>H3ASY7</accession>
<dbReference type="AlphaFoldDB" id="H3ASY7"/>
<evidence type="ECO:0000313" key="4">
    <source>
        <dbReference type="Ensembl" id="ENSLACP00000012758.1"/>
    </source>
</evidence>
<dbReference type="GeneTree" id="ENSGT00390000005318"/>
<keyword evidence="3" id="KW-0472">Membrane</keyword>
<keyword evidence="5" id="KW-1185">Reference proteome</keyword>
<dbReference type="GO" id="GO:0008643">
    <property type="term" value="P:carbohydrate transport"/>
    <property type="evidence" value="ECO:0007669"/>
    <property type="project" value="InterPro"/>
</dbReference>
<sequence length="329" mass="36564">MPFCRKICYAVGGAPYHMTGNAIGFFLQIFLLDVVQMETSFASLILFLGRVWDAFTDPLVGFLVSKSRRTRLGKLMPWIILSMPVGVISYFLLWFTPSDSMSQMSNFFWYLLTYCIFQTCMTCYHVPYSALTMFLGADQRDRDSATAYRMGMEMLGTLAGATIQGQIVGVYHRQTASICSDMNVTLQNSTTLFMEHLHTTRQAYKMAAGVLGGLYLLCCLVLFLGVKEHTGNPLKLQGRRKVPLSVGLKAVVRHVPYLRLTSGFLFSSLAFQLTQGNFALFCTHVAGLGGDFQHLVLVLLVSAALSIPVWQWVLGKLGKKATLLLGLTV</sequence>
<dbReference type="EMBL" id="AFYH01139368">
    <property type="status" value="NOT_ANNOTATED_CDS"/>
    <property type="molecule type" value="Genomic_DNA"/>
</dbReference>
<organism evidence="4 5">
    <name type="scientific">Latimeria chalumnae</name>
    <name type="common">Coelacanth</name>
    <dbReference type="NCBI Taxonomy" id="7897"/>
    <lineage>
        <taxon>Eukaryota</taxon>
        <taxon>Metazoa</taxon>
        <taxon>Chordata</taxon>
        <taxon>Craniata</taxon>
        <taxon>Vertebrata</taxon>
        <taxon>Euteleostomi</taxon>
        <taxon>Coelacanthiformes</taxon>
        <taxon>Coelacanthidae</taxon>
        <taxon>Latimeria</taxon>
    </lineage>
</organism>
<gene>
    <name evidence="4" type="primary">LOC102346136</name>
</gene>
<reference evidence="5" key="1">
    <citation type="submission" date="2011-08" db="EMBL/GenBank/DDBJ databases">
        <title>The draft genome of Latimeria chalumnae.</title>
        <authorList>
            <person name="Di Palma F."/>
            <person name="Alfoldi J."/>
            <person name="Johnson J."/>
            <person name="Berlin A."/>
            <person name="Gnerre S."/>
            <person name="Jaffe D."/>
            <person name="MacCallum I."/>
            <person name="Young S."/>
            <person name="Walker B.J."/>
            <person name="Lander E."/>
            <person name="Lindblad-Toh K."/>
        </authorList>
    </citation>
    <scope>NUCLEOTIDE SEQUENCE [LARGE SCALE GENOMIC DNA]</scope>
    <source>
        <strain evidence="5">Wild caught</strain>
    </source>
</reference>
<feature type="transmembrane region" description="Helical" evidence="3">
    <location>
        <begin position="107"/>
        <end position="126"/>
    </location>
</feature>
<reference evidence="4" key="3">
    <citation type="submission" date="2025-09" db="UniProtKB">
        <authorList>
            <consortium name="Ensembl"/>
        </authorList>
    </citation>
    <scope>IDENTIFICATION</scope>
</reference>
<reference evidence="4" key="2">
    <citation type="submission" date="2025-08" db="UniProtKB">
        <authorList>
            <consortium name="Ensembl"/>
        </authorList>
    </citation>
    <scope>IDENTIFICATION</scope>
</reference>
<dbReference type="Gene3D" id="1.20.1250.20">
    <property type="entry name" value="MFS general substrate transporter like domains"/>
    <property type="match status" value="1"/>
</dbReference>
<name>H3ASY7_LATCH</name>
<dbReference type="Pfam" id="PF13347">
    <property type="entry name" value="MFS_2"/>
    <property type="match status" value="1"/>
</dbReference>
<evidence type="ECO:0000256" key="3">
    <source>
        <dbReference type="SAM" id="Phobius"/>
    </source>
</evidence>
<feature type="transmembrane region" description="Helical" evidence="3">
    <location>
        <begin position="203"/>
        <end position="226"/>
    </location>
</feature>
<proteinExistence type="inferred from homology"/>